<dbReference type="Gene3D" id="2.40.10.10">
    <property type="entry name" value="Trypsin-like serine proteases"/>
    <property type="match status" value="1"/>
</dbReference>
<dbReference type="EMBL" id="JH431661">
    <property type="status" value="NOT_ANNOTATED_CDS"/>
    <property type="molecule type" value="Genomic_DNA"/>
</dbReference>
<evidence type="ECO:0000256" key="2">
    <source>
        <dbReference type="ARBA" id="ARBA00023157"/>
    </source>
</evidence>
<feature type="domain" description="Ig-like" evidence="7">
    <location>
        <begin position="278"/>
        <end position="351"/>
    </location>
</feature>
<dbReference type="InterPro" id="IPR009003">
    <property type="entry name" value="Peptidase_S1_PA"/>
</dbReference>
<dbReference type="Gene3D" id="2.10.70.10">
    <property type="entry name" value="Complement Module, domain 1"/>
    <property type="match status" value="2"/>
</dbReference>
<dbReference type="Proteomes" id="UP000014500">
    <property type="component" value="Unassembled WGS sequence"/>
</dbReference>
<dbReference type="InterPro" id="IPR013098">
    <property type="entry name" value="Ig_I-set"/>
</dbReference>
<dbReference type="Gene3D" id="2.60.40.10">
    <property type="entry name" value="Immunoglobulins"/>
    <property type="match status" value="2"/>
</dbReference>
<keyword evidence="3" id="KW-0768">Sushi</keyword>
<keyword evidence="1 4" id="KW-0732">Signal</keyword>
<dbReference type="SUPFAM" id="SSF48726">
    <property type="entry name" value="Immunoglobulin"/>
    <property type="match status" value="2"/>
</dbReference>
<feature type="domain" description="Sushi" evidence="8">
    <location>
        <begin position="135"/>
        <end position="203"/>
    </location>
</feature>
<dbReference type="CDD" id="cd00037">
    <property type="entry name" value="CLECT"/>
    <property type="match status" value="1"/>
</dbReference>
<evidence type="ECO:0000259" key="8">
    <source>
        <dbReference type="PROSITE" id="PS50923"/>
    </source>
</evidence>
<dbReference type="SUPFAM" id="SSF57535">
    <property type="entry name" value="Complement control module/SCR domain"/>
    <property type="match status" value="2"/>
</dbReference>
<dbReference type="InterPro" id="IPR016187">
    <property type="entry name" value="CTDL_fold"/>
</dbReference>
<dbReference type="Pfam" id="PF07679">
    <property type="entry name" value="I-set"/>
    <property type="match status" value="1"/>
</dbReference>
<dbReference type="GO" id="GO:0005615">
    <property type="term" value="C:extracellular space"/>
    <property type="evidence" value="ECO:0007669"/>
    <property type="project" value="TreeGrafter"/>
</dbReference>
<dbReference type="PROSITE" id="PS50835">
    <property type="entry name" value="IG_LIKE"/>
    <property type="match status" value="1"/>
</dbReference>
<dbReference type="Pfam" id="PF00059">
    <property type="entry name" value="Lectin_C"/>
    <property type="match status" value="1"/>
</dbReference>
<dbReference type="eggNOG" id="KOG3510">
    <property type="taxonomic scope" value="Eukaryota"/>
</dbReference>
<dbReference type="PROSITE" id="PS50240">
    <property type="entry name" value="TRYPSIN_DOM"/>
    <property type="match status" value="1"/>
</dbReference>
<dbReference type="CDD" id="cd00033">
    <property type="entry name" value="CCP"/>
    <property type="match status" value="2"/>
</dbReference>
<organism evidence="9 10">
    <name type="scientific">Strigamia maritima</name>
    <name type="common">European centipede</name>
    <name type="synonym">Geophilus maritimus</name>
    <dbReference type="NCBI Taxonomy" id="126957"/>
    <lineage>
        <taxon>Eukaryota</taxon>
        <taxon>Metazoa</taxon>
        <taxon>Ecdysozoa</taxon>
        <taxon>Arthropoda</taxon>
        <taxon>Myriapoda</taxon>
        <taxon>Chilopoda</taxon>
        <taxon>Pleurostigmophora</taxon>
        <taxon>Geophilomorpha</taxon>
        <taxon>Linotaeniidae</taxon>
        <taxon>Strigamia</taxon>
    </lineage>
</organism>
<dbReference type="PhylomeDB" id="T1IXQ9"/>
<dbReference type="Gene3D" id="3.10.100.10">
    <property type="entry name" value="Mannose-Binding Protein A, subunit A"/>
    <property type="match status" value="1"/>
</dbReference>
<dbReference type="SMART" id="SM00020">
    <property type="entry name" value="Tryp_SPc"/>
    <property type="match status" value="1"/>
</dbReference>
<evidence type="ECO:0000256" key="3">
    <source>
        <dbReference type="PROSITE-ProRule" id="PRU00302"/>
    </source>
</evidence>
<keyword evidence="2" id="KW-1015">Disulfide bond</keyword>
<dbReference type="PANTHER" id="PTHR24278">
    <property type="entry name" value="COAGULATION FACTOR"/>
    <property type="match status" value="1"/>
</dbReference>
<dbReference type="PROSITE" id="PS50923">
    <property type="entry name" value="SUSHI"/>
    <property type="match status" value="1"/>
</dbReference>
<dbReference type="Pfam" id="PF00084">
    <property type="entry name" value="Sushi"/>
    <property type="match status" value="2"/>
</dbReference>
<evidence type="ECO:0000313" key="9">
    <source>
        <dbReference type="EnsemblMetazoa" id="SMAR006002-PA"/>
    </source>
</evidence>
<dbReference type="GO" id="GO:0006508">
    <property type="term" value="P:proteolysis"/>
    <property type="evidence" value="ECO:0007669"/>
    <property type="project" value="InterPro"/>
</dbReference>
<dbReference type="InterPro" id="IPR035976">
    <property type="entry name" value="Sushi/SCR/CCP_sf"/>
</dbReference>
<dbReference type="SMART" id="SM00032">
    <property type="entry name" value="CCP"/>
    <property type="match status" value="2"/>
</dbReference>
<dbReference type="Pfam" id="PF00089">
    <property type="entry name" value="Trypsin"/>
    <property type="match status" value="1"/>
</dbReference>
<dbReference type="SUPFAM" id="SSF56436">
    <property type="entry name" value="C-type lectin-like"/>
    <property type="match status" value="1"/>
</dbReference>
<evidence type="ECO:0000259" key="7">
    <source>
        <dbReference type="PROSITE" id="PS50835"/>
    </source>
</evidence>
<protein>
    <submittedName>
        <fullName evidence="9">Uncharacterized protein</fullName>
    </submittedName>
</protein>
<reference evidence="9" key="2">
    <citation type="submission" date="2015-02" db="UniProtKB">
        <authorList>
            <consortium name="EnsemblMetazoa"/>
        </authorList>
    </citation>
    <scope>IDENTIFICATION</scope>
</reference>
<dbReference type="InterPro" id="IPR007110">
    <property type="entry name" value="Ig-like_dom"/>
</dbReference>
<dbReference type="HOGENOM" id="CLU_392485_0_0_1"/>
<name>T1IXQ9_STRMM</name>
<dbReference type="InterPro" id="IPR001304">
    <property type="entry name" value="C-type_lectin-like"/>
</dbReference>
<dbReference type="SMART" id="SM00409">
    <property type="entry name" value="IG"/>
    <property type="match status" value="2"/>
</dbReference>
<sequence length="703" mass="79567">MRGFIYILLYVSVAFAFENNECNKMFDNHCYSVLTKFGKSNFKEARSRCQKNKGILAEIANQRTLDFISTILSETSNNISDALWIEFNTQRADGSWTPAKSRANRYHYSQRGSCTRLVVKTLKAAPGACSHLHYPLCQYPTSNCSIGDLAVPFTNFDDCNSNATIQFNTTIRVSCLDGYLLQGPEKVTCQPNGSWNHIPNCIAKCLPPLVNDAILIHNFKSEYNIGEQVLLLCDNGYFAGGKYLKSHRTITCHPGGHWKNPQNDSPLICIHEEHLNCPADICQSIQLHLRIDDRIDLNCTGNEDYGGDIWPHFHWLKDHERLNENNRFKLQQDGHLQIVSFKPQDKGMYTCVRGLNENHVEKVVVYDIRLKYQCEIDPDHNLPTIIVPEDTSVYLKSKGEASAINVAWFKNGARVWGDKQRIILPSGDLLIHRTQPSDEGYFTFEIESETFSDMCIDRTVKLSVIPRSSSICGLSEPSYPHPWLTSLWWNHEMVPFCYGVLINEQWVLTSAFCLSPFHRLKHHNISVSFGTGKAVTVENVIPHSLYSKRLNVNDVGLLKLTKPVVFGQMVRPICIPEEDFGRIGQPCVSNRKFIGNVSGQGSLDAVNNGKRAIRGEVMATVEGKICEKGVAFHFSDSMFCAELGSKEGAVYAADVGSPFEVNRDGRTFVYGIYSWGQRLAQVGYFDYFTKVSHYYEWIRQQLG</sequence>
<dbReference type="GO" id="GO:0004252">
    <property type="term" value="F:serine-type endopeptidase activity"/>
    <property type="evidence" value="ECO:0007669"/>
    <property type="project" value="InterPro"/>
</dbReference>
<proteinExistence type="predicted"/>
<dbReference type="InterPro" id="IPR050442">
    <property type="entry name" value="Peptidase_S1_coag_factors"/>
</dbReference>
<feature type="domain" description="C-type lectin" evidence="5">
    <location>
        <begin position="26"/>
        <end position="138"/>
    </location>
</feature>
<reference evidence="10" key="1">
    <citation type="submission" date="2011-05" db="EMBL/GenBank/DDBJ databases">
        <authorList>
            <person name="Richards S.R."/>
            <person name="Qu J."/>
            <person name="Jiang H."/>
            <person name="Jhangiani S.N."/>
            <person name="Agravi P."/>
            <person name="Goodspeed R."/>
            <person name="Gross S."/>
            <person name="Mandapat C."/>
            <person name="Jackson L."/>
            <person name="Mathew T."/>
            <person name="Pu L."/>
            <person name="Thornton R."/>
            <person name="Saada N."/>
            <person name="Wilczek-Boney K.B."/>
            <person name="Lee S."/>
            <person name="Kovar C."/>
            <person name="Wu Y."/>
            <person name="Scherer S.E."/>
            <person name="Worley K.C."/>
            <person name="Muzny D.M."/>
            <person name="Gibbs R."/>
        </authorList>
    </citation>
    <scope>NUCLEOTIDE SEQUENCE</scope>
    <source>
        <strain evidence="10">Brora</strain>
    </source>
</reference>
<keyword evidence="10" id="KW-1185">Reference proteome</keyword>
<evidence type="ECO:0000259" key="6">
    <source>
        <dbReference type="PROSITE" id="PS50240"/>
    </source>
</evidence>
<dbReference type="InterPro" id="IPR000436">
    <property type="entry name" value="Sushi_SCR_CCP_dom"/>
</dbReference>
<evidence type="ECO:0000256" key="1">
    <source>
        <dbReference type="ARBA" id="ARBA00022729"/>
    </source>
</evidence>
<feature type="chain" id="PRO_5004590038" evidence="4">
    <location>
        <begin position="17"/>
        <end position="703"/>
    </location>
</feature>
<accession>T1IXQ9</accession>
<dbReference type="EnsemblMetazoa" id="SMAR006002-RA">
    <property type="protein sequence ID" value="SMAR006002-PA"/>
    <property type="gene ID" value="SMAR006002"/>
</dbReference>
<dbReference type="PROSITE" id="PS50041">
    <property type="entry name" value="C_TYPE_LECTIN_2"/>
    <property type="match status" value="1"/>
</dbReference>
<dbReference type="PANTHER" id="PTHR24278:SF40">
    <property type="entry name" value="COAGULATION FACTOR VII-LIKE"/>
    <property type="match status" value="1"/>
</dbReference>
<dbReference type="InterPro" id="IPR003599">
    <property type="entry name" value="Ig_sub"/>
</dbReference>
<dbReference type="InterPro" id="IPR001254">
    <property type="entry name" value="Trypsin_dom"/>
</dbReference>
<evidence type="ECO:0000256" key="4">
    <source>
        <dbReference type="SAM" id="SignalP"/>
    </source>
</evidence>
<dbReference type="AlphaFoldDB" id="T1IXQ9"/>
<comment type="caution">
    <text evidence="3">Lacks conserved residue(s) required for the propagation of feature annotation.</text>
</comment>
<feature type="domain" description="Peptidase S1" evidence="6">
    <location>
        <begin position="470"/>
        <end position="703"/>
    </location>
</feature>
<dbReference type="InterPro" id="IPR016186">
    <property type="entry name" value="C-type_lectin-like/link_sf"/>
</dbReference>
<evidence type="ECO:0000313" key="10">
    <source>
        <dbReference type="Proteomes" id="UP000014500"/>
    </source>
</evidence>
<evidence type="ECO:0000259" key="5">
    <source>
        <dbReference type="PROSITE" id="PS50041"/>
    </source>
</evidence>
<dbReference type="InterPro" id="IPR036179">
    <property type="entry name" value="Ig-like_dom_sf"/>
</dbReference>
<dbReference type="CDD" id="cd00190">
    <property type="entry name" value="Tryp_SPc"/>
    <property type="match status" value="1"/>
</dbReference>
<dbReference type="InterPro" id="IPR043504">
    <property type="entry name" value="Peptidase_S1_PA_chymotrypsin"/>
</dbReference>
<dbReference type="InterPro" id="IPR013783">
    <property type="entry name" value="Ig-like_fold"/>
</dbReference>
<feature type="signal peptide" evidence="4">
    <location>
        <begin position="1"/>
        <end position="16"/>
    </location>
</feature>
<dbReference type="SUPFAM" id="SSF50494">
    <property type="entry name" value="Trypsin-like serine proteases"/>
    <property type="match status" value="1"/>
</dbReference>